<dbReference type="FunFam" id="3.40.50.720:FF:000084">
    <property type="entry name" value="Short-chain dehydrogenase reductase"/>
    <property type="match status" value="1"/>
</dbReference>
<dbReference type="PRINTS" id="PR00081">
    <property type="entry name" value="GDHRDH"/>
</dbReference>
<dbReference type="InterPro" id="IPR050259">
    <property type="entry name" value="SDR"/>
</dbReference>
<name>A0A1M7A3C2_9BRAD</name>
<dbReference type="PRINTS" id="PR00080">
    <property type="entry name" value="SDRFAMILY"/>
</dbReference>
<dbReference type="InterPro" id="IPR002347">
    <property type="entry name" value="SDR_fam"/>
</dbReference>
<dbReference type="OrthoDB" id="9780084at2"/>
<comment type="similarity">
    <text evidence="1">Belongs to the short-chain dehydrogenases/reductases (SDR) family.</text>
</comment>
<dbReference type="AlphaFoldDB" id="A0A1M7A3C2"/>
<dbReference type="RefSeq" id="WP_074822093.1">
    <property type="nucleotide sequence ID" value="NZ_FNTI01000001.1"/>
</dbReference>
<dbReference type="InterPro" id="IPR020904">
    <property type="entry name" value="Sc_DH/Rdtase_CS"/>
</dbReference>
<dbReference type="Proteomes" id="UP000183208">
    <property type="component" value="Unassembled WGS sequence"/>
</dbReference>
<evidence type="ECO:0000313" key="3">
    <source>
        <dbReference type="Proteomes" id="UP000183208"/>
    </source>
</evidence>
<sequence length="263" mass="27443">MSDLLDLGGKVALITGAGQNVGRQIALHFAAHRAAGVVVNDYFLDRAEAVANEIKNGGGKAIAVQADVTDLASVKEMVGKAEKAFGPIDVLVNNAGNSGADPDPDARKPFWETGPAAWDSFIRVNLYGVINCASACIPGMIERKGGRIITIISDAGRAGEAGLDVYSGAKAGAAGFMRAVARSLGRYQITANCVAIAATATPAIEARLQADPERAKKILEKYVIRRPGKPTDVANMVLFLASDASPWITGQTYPVNGGFTFAL</sequence>
<evidence type="ECO:0000256" key="1">
    <source>
        <dbReference type="ARBA" id="ARBA00006484"/>
    </source>
</evidence>
<accession>A0A1M7A3C2</accession>
<dbReference type="Gene3D" id="3.40.50.720">
    <property type="entry name" value="NAD(P)-binding Rossmann-like Domain"/>
    <property type="match status" value="1"/>
</dbReference>
<dbReference type="PANTHER" id="PTHR42879">
    <property type="entry name" value="3-OXOACYL-(ACYL-CARRIER-PROTEIN) REDUCTASE"/>
    <property type="match status" value="1"/>
</dbReference>
<proteinExistence type="inferred from homology"/>
<protein>
    <submittedName>
        <fullName evidence="2">3-oxoacyl-[acyl-carrier protein] reductase</fullName>
    </submittedName>
</protein>
<gene>
    <name evidence="2" type="ORF">SAMN05444171_3872</name>
</gene>
<dbReference type="SUPFAM" id="SSF51735">
    <property type="entry name" value="NAD(P)-binding Rossmann-fold domains"/>
    <property type="match status" value="1"/>
</dbReference>
<evidence type="ECO:0000313" key="2">
    <source>
        <dbReference type="EMBL" id="SED34902.1"/>
    </source>
</evidence>
<reference evidence="2 3" key="1">
    <citation type="submission" date="2016-10" db="EMBL/GenBank/DDBJ databases">
        <authorList>
            <person name="de Groot N.N."/>
        </authorList>
    </citation>
    <scope>NUCLEOTIDE SEQUENCE [LARGE SCALE GENOMIC DNA]</scope>
    <source>
        <strain evidence="2 3">GAS522</strain>
    </source>
</reference>
<dbReference type="PANTHER" id="PTHR42879:SF2">
    <property type="entry name" value="3-OXOACYL-[ACYL-CARRIER-PROTEIN] REDUCTASE FABG"/>
    <property type="match status" value="1"/>
</dbReference>
<organism evidence="2 3">
    <name type="scientific">Bradyrhizobium lablabi</name>
    <dbReference type="NCBI Taxonomy" id="722472"/>
    <lineage>
        <taxon>Bacteria</taxon>
        <taxon>Pseudomonadati</taxon>
        <taxon>Pseudomonadota</taxon>
        <taxon>Alphaproteobacteria</taxon>
        <taxon>Hyphomicrobiales</taxon>
        <taxon>Nitrobacteraceae</taxon>
        <taxon>Bradyrhizobium</taxon>
    </lineage>
</organism>
<dbReference type="InterPro" id="IPR036291">
    <property type="entry name" value="NAD(P)-bd_dom_sf"/>
</dbReference>
<dbReference type="GO" id="GO:0032787">
    <property type="term" value="P:monocarboxylic acid metabolic process"/>
    <property type="evidence" value="ECO:0007669"/>
    <property type="project" value="UniProtKB-ARBA"/>
</dbReference>
<dbReference type="EMBL" id="FNTI01000001">
    <property type="protein sequence ID" value="SED34902.1"/>
    <property type="molecule type" value="Genomic_DNA"/>
</dbReference>
<dbReference type="PROSITE" id="PS00061">
    <property type="entry name" value="ADH_SHORT"/>
    <property type="match status" value="1"/>
</dbReference>
<dbReference type="Pfam" id="PF13561">
    <property type="entry name" value="adh_short_C2"/>
    <property type="match status" value="1"/>
</dbReference>